<dbReference type="GO" id="GO:0048046">
    <property type="term" value="C:apoplast"/>
    <property type="evidence" value="ECO:0007669"/>
    <property type="project" value="UniProtKB-SubCell"/>
</dbReference>
<evidence type="ECO:0000256" key="5">
    <source>
        <dbReference type="ARBA" id="ARBA00022723"/>
    </source>
</evidence>
<keyword evidence="6" id="KW-0732">Signal</keyword>
<dbReference type="SMART" id="SM00835">
    <property type="entry name" value="Cupin_1"/>
    <property type="match status" value="1"/>
</dbReference>
<comment type="caution">
    <text evidence="14">The sequence shown here is derived from an EMBL/GenBank/DDBJ whole genome shotgun (WGS) entry which is preliminary data.</text>
</comment>
<organism evidence="14">
    <name type="scientific">Brassica cretica</name>
    <name type="common">Mustard</name>
    <dbReference type="NCBI Taxonomy" id="69181"/>
    <lineage>
        <taxon>Eukaryota</taxon>
        <taxon>Viridiplantae</taxon>
        <taxon>Streptophyta</taxon>
        <taxon>Embryophyta</taxon>
        <taxon>Tracheophyta</taxon>
        <taxon>Spermatophyta</taxon>
        <taxon>Magnoliopsida</taxon>
        <taxon>eudicotyledons</taxon>
        <taxon>Gunneridae</taxon>
        <taxon>Pentapetalae</taxon>
        <taxon>rosids</taxon>
        <taxon>malvids</taxon>
        <taxon>Brassicales</taxon>
        <taxon>Brassicaceae</taxon>
        <taxon>Brassiceae</taxon>
        <taxon>Brassica</taxon>
    </lineage>
</organism>
<dbReference type="GO" id="GO:0030145">
    <property type="term" value="F:manganese ion binding"/>
    <property type="evidence" value="ECO:0007669"/>
    <property type="project" value="UniProtKB-UniRule"/>
</dbReference>
<keyword evidence="5 10" id="KW-0479">Metal-binding</keyword>
<evidence type="ECO:0000256" key="4">
    <source>
        <dbReference type="ARBA" id="ARBA00022525"/>
    </source>
</evidence>
<gene>
    <name evidence="14" type="ORF">F2Q70_00009575</name>
</gene>
<evidence type="ECO:0000256" key="8">
    <source>
        <dbReference type="ARBA" id="ARBA00023180"/>
    </source>
</evidence>
<dbReference type="AlphaFoldDB" id="A0A8S9M054"/>
<evidence type="ECO:0000256" key="7">
    <source>
        <dbReference type="ARBA" id="ARBA00023157"/>
    </source>
</evidence>
<name>A0A8S9M054_BRACR</name>
<dbReference type="PRINTS" id="PR00325">
    <property type="entry name" value="GERMIN"/>
</dbReference>
<reference evidence="14" key="1">
    <citation type="submission" date="2019-12" db="EMBL/GenBank/DDBJ databases">
        <title>Genome sequencing and annotation of Brassica cretica.</title>
        <authorList>
            <person name="Studholme D.J."/>
            <person name="Sarris P.F."/>
        </authorList>
    </citation>
    <scope>NUCLEOTIDE SEQUENCE</scope>
    <source>
        <strain evidence="14">PFS-102/07</strain>
        <tissue evidence="14">Leaf</tissue>
    </source>
</reference>
<feature type="binding site" evidence="10">
    <location>
        <position position="38"/>
    </location>
    <ligand>
        <name>oxalate</name>
        <dbReference type="ChEBI" id="CHEBI:30623"/>
    </ligand>
</feature>
<dbReference type="InterPro" id="IPR006045">
    <property type="entry name" value="Cupin_1"/>
</dbReference>
<feature type="domain" description="Cupin type-1" evidence="13">
    <location>
        <begin position="5"/>
        <end position="134"/>
    </location>
</feature>
<evidence type="ECO:0000313" key="14">
    <source>
        <dbReference type="EMBL" id="KAF2610836.1"/>
    </source>
</evidence>
<dbReference type="CDD" id="cd02241">
    <property type="entry name" value="cupin_OxOx"/>
    <property type="match status" value="1"/>
</dbReference>
<accession>A0A8S9M054</accession>
<evidence type="ECO:0000256" key="9">
    <source>
        <dbReference type="ARBA" id="ARBA00023211"/>
    </source>
</evidence>
<dbReference type="InterPro" id="IPR014710">
    <property type="entry name" value="RmlC-like_jellyroll"/>
</dbReference>
<evidence type="ECO:0000256" key="11">
    <source>
        <dbReference type="PIRSR" id="PIRSR601929-2"/>
    </source>
</evidence>
<dbReference type="Gene3D" id="2.60.120.10">
    <property type="entry name" value="Jelly Rolls"/>
    <property type="match status" value="1"/>
</dbReference>
<dbReference type="PANTHER" id="PTHR31238">
    <property type="entry name" value="GERMIN-LIKE PROTEIN SUBFAMILY 3 MEMBER 3"/>
    <property type="match status" value="1"/>
</dbReference>
<evidence type="ECO:0000256" key="6">
    <source>
        <dbReference type="ARBA" id="ARBA00022729"/>
    </source>
</evidence>
<dbReference type="EMBL" id="QGKY02000089">
    <property type="protein sequence ID" value="KAF2610836.1"/>
    <property type="molecule type" value="Genomic_DNA"/>
</dbReference>
<feature type="binding site" evidence="11">
    <location>
        <position position="33"/>
    </location>
    <ligand>
        <name>Mn(2+)</name>
        <dbReference type="ChEBI" id="CHEBI:29035"/>
    </ligand>
</feature>
<dbReference type="InterPro" id="IPR019780">
    <property type="entry name" value="Germin_Mn-BS"/>
</dbReference>
<evidence type="ECO:0000259" key="13">
    <source>
        <dbReference type="SMART" id="SM00835"/>
    </source>
</evidence>
<keyword evidence="4 12" id="KW-0964">Secreted</keyword>
<feature type="binding site" evidence="11">
    <location>
        <position position="31"/>
    </location>
    <ligand>
        <name>Mn(2+)</name>
        <dbReference type="ChEBI" id="CHEBI:29035"/>
    </ligand>
</feature>
<evidence type="ECO:0000256" key="2">
    <source>
        <dbReference type="ARBA" id="ARBA00007456"/>
    </source>
</evidence>
<feature type="binding site" evidence="11">
    <location>
        <position position="38"/>
    </location>
    <ligand>
        <name>Mn(2+)</name>
        <dbReference type="ChEBI" id="CHEBI:29035"/>
    </ligand>
</feature>
<protein>
    <recommendedName>
        <fullName evidence="12">Germin-like protein</fullName>
    </recommendedName>
</protein>
<keyword evidence="8" id="KW-0325">Glycoprotein</keyword>
<dbReference type="SUPFAM" id="SSF51182">
    <property type="entry name" value="RmlC-like cupins"/>
    <property type="match status" value="1"/>
</dbReference>
<keyword evidence="9 10" id="KW-0464">Manganese</keyword>
<dbReference type="PROSITE" id="PS00725">
    <property type="entry name" value="GERMIN"/>
    <property type="match status" value="1"/>
</dbReference>
<proteinExistence type="inferred from homology"/>
<evidence type="ECO:0000256" key="10">
    <source>
        <dbReference type="PIRSR" id="PIRSR601929-1"/>
    </source>
</evidence>
<dbReference type="InterPro" id="IPR011051">
    <property type="entry name" value="RmlC_Cupin_sf"/>
</dbReference>
<evidence type="ECO:0000256" key="12">
    <source>
        <dbReference type="RuleBase" id="RU366015"/>
    </source>
</evidence>
<evidence type="ECO:0000256" key="3">
    <source>
        <dbReference type="ARBA" id="ARBA00022523"/>
    </source>
</evidence>
<keyword evidence="3 12" id="KW-0052">Apoplast</keyword>
<evidence type="ECO:0000256" key="1">
    <source>
        <dbReference type="ARBA" id="ARBA00004271"/>
    </source>
</evidence>
<dbReference type="InterPro" id="IPR001929">
    <property type="entry name" value="Germin"/>
</dbReference>
<comment type="subcellular location">
    <subcellularLocation>
        <location evidence="1 12">Secreted</location>
        <location evidence="1 12">Extracellular space</location>
        <location evidence="1 12">Apoplast</location>
    </subcellularLocation>
</comment>
<keyword evidence="7" id="KW-1015">Disulfide bond</keyword>
<sequence length="151" mass="16208">MTTAIDIPGLNTLGISIARIDFAPGGQVPPHIHPRASEIFLVIEGELFVGFVSPKEYNNTLFSKLLYPGDVFVFPIGLVQFHVNVWKTNAVAIAAAGSQNPGLITLGHAVFGSNPMIDPSILAKAFALDVNTVRYLQTTFSSADDILSIQK</sequence>
<feature type="binding site" evidence="10">
    <location>
        <position position="33"/>
    </location>
    <ligand>
        <name>oxalate</name>
        <dbReference type="ChEBI" id="CHEBI:30623"/>
    </ligand>
</feature>
<comment type="similarity">
    <text evidence="2 12">Belongs to the germin family.</text>
</comment>
<dbReference type="Pfam" id="PF00190">
    <property type="entry name" value="Cupin_1"/>
    <property type="match status" value="1"/>
</dbReference>